<dbReference type="GO" id="GO:0005737">
    <property type="term" value="C:cytoplasm"/>
    <property type="evidence" value="ECO:0007669"/>
    <property type="project" value="UniProtKB-SubCell"/>
</dbReference>
<evidence type="ECO:0000256" key="10">
    <source>
        <dbReference type="ARBA" id="ARBA00022777"/>
    </source>
</evidence>
<evidence type="ECO:0000256" key="8">
    <source>
        <dbReference type="ARBA" id="ARBA00022679"/>
    </source>
</evidence>
<keyword evidence="13 16" id="KW-0173">Coenzyme A biosynthesis</keyword>
<feature type="active site" description="Proton acceptor" evidence="16">
    <location>
        <position position="110"/>
    </location>
</feature>
<accession>A0A5R8QFX8</accession>
<evidence type="ECO:0000256" key="16">
    <source>
        <dbReference type="HAMAP-Rule" id="MF_01274"/>
    </source>
</evidence>
<evidence type="ECO:0000313" key="17">
    <source>
        <dbReference type="EMBL" id="TLG76656.1"/>
    </source>
</evidence>
<keyword evidence="8 16" id="KW-0808">Transferase</keyword>
<dbReference type="NCBIfam" id="TIGR00671">
    <property type="entry name" value="baf"/>
    <property type="match status" value="1"/>
</dbReference>
<dbReference type="PANTHER" id="PTHR34265:SF1">
    <property type="entry name" value="TYPE III PANTOTHENATE KINASE"/>
    <property type="match status" value="1"/>
</dbReference>
<evidence type="ECO:0000256" key="1">
    <source>
        <dbReference type="ARBA" id="ARBA00001206"/>
    </source>
</evidence>
<comment type="caution">
    <text evidence="17">The sequence shown here is derived from an EMBL/GenBank/DDBJ whole genome shotgun (WGS) entry which is preliminary data.</text>
</comment>
<keyword evidence="18" id="KW-1185">Reference proteome</keyword>
<dbReference type="Gene3D" id="3.30.420.40">
    <property type="match status" value="2"/>
</dbReference>
<evidence type="ECO:0000256" key="12">
    <source>
        <dbReference type="ARBA" id="ARBA00022958"/>
    </source>
</evidence>
<evidence type="ECO:0000256" key="5">
    <source>
        <dbReference type="ARBA" id="ARBA00011738"/>
    </source>
</evidence>
<comment type="cofactor">
    <cofactor evidence="2">
        <name>K(+)</name>
        <dbReference type="ChEBI" id="CHEBI:29103"/>
    </cofactor>
</comment>
<evidence type="ECO:0000256" key="13">
    <source>
        <dbReference type="ARBA" id="ARBA00022993"/>
    </source>
</evidence>
<dbReference type="Pfam" id="PF03309">
    <property type="entry name" value="Pan_kinase"/>
    <property type="match status" value="1"/>
</dbReference>
<keyword evidence="11 16" id="KW-0067">ATP-binding</keyword>
<name>A0A5R8QFX8_9FIRM</name>
<dbReference type="NCBIfam" id="NF009855">
    <property type="entry name" value="PRK13321.1"/>
    <property type="match status" value="1"/>
</dbReference>
<comment type="subunit">
    <text evidence="5 16">Homodimer.</text>
</comment>
<dbReference type="GO" id="GO:0004594">
    <property type="term" value="F:pantothenate kinase activity"/>
    <property type="evidence" value="ECO:0007669"/>
    <property type="project" value="UniProtKB-UniRule"/>
</dbReference>
<comment type="pathway">
    <text evidence="4 16">Cofactor biosynthesis; coenzyme A biosynthesis; CoA from (R)-pantothenate: step 1/5.</text>
</comment>
<dbReference type="UniPathway" id="UPA00241">
    <property type="reaction ID" value="UER00352"/>
</dbReference>
<dbReference type="InterPro" id="IPR043129">
    <property type="entry name" value="ATPase_NBD"/>
</dbReference>
<reference evidence="17 18" key="1">
    <citation type="submission" date="2019-05" db="EMBL/GenBank/DDBJ databases">
        <title>Culicoidintestinum kansasii gen. nov., sp. nov. from the gastrointestinal tract of the biting midge, Culicoides sonorensis.</title>
        <authorList>
            <person name="Neupane S."/>
            <person name="Ghosh A."/>
            <person name="Gunther S."/>
            <person name="Martin K."/>
            <person name="Zurek L."/>
        </authorList>
    </citation>
    <scope>NUCLEOTIDE SEQUENCE [LARGE SCALE GENOMIC DNA]</scope>
    <source>
        <strain evidence="17 18">CS-1</strain>
    </source>
</reference>
<dbReference type="EC" id="2.7.1.33" evidence="6 16"/>
<comment type="cofactor">
    <cofactor evidence="16">
        <name>NH4(+)</name>
        <dbReference type="ChEBI" id="CHEBI:28938"/>
    </cofactor>
    <cofactor evidence="16">
        <name>K(+)</name>
        <dbReference type="ChEBI" id="CHEBI:29103"/>
    </cofactor>
    <text evidence="16">A monovalent cation. Ammonium or potassium.</text>
</comment>
<evidence type="ECO:0000256" key="14">
    <source>
        <dbReference type="ARBA" id="ARBA00038036"/>
    </source>
</evidence>
<keyword evidence="12 16" id="KW-0630">Potassium</keyword>
<feature type="binding site" evidence="16">
    <location>
        <position position="130"/>
    </location>
    <ligand>
        <name>K(+)</name>
        <dbReference type="ChEBI" id="CHEBI:29103"/>
    </ligand>
</feature>
<feature type="binding site" evidence="16">
    <location>
        <position position="185"/>
    </location>
    <ligand>
        <name>substrate</name>
    </ligand>
</feature>
<protein>
    <recommendedName>
        <fullName evidence="15 16">Type III pantothenate kinase</fullName>
        <ecNumber evidence="6 16">2.7.1.33</ecNumber>
    </recommendedName>
    <alternativeName>
        <fullName evidence="16">PanK-III</fullName>
    </alternativeName>
    <alternativeName>
        <fullName evidence="16">Pantothenic acid kinase</fullName>
    </alternativeName>
</protein>
<evidence type="ECO:0000256" key="4">
    <source>
        <dbReference type="ARBA" id="ARBA00005225"/>
    </source>
</evidence>
<dbReference type="HAMAP" id="MF_01274">
    <property type="entry name" value="Pantothen_kinase_3"/>
    <property type="match status" value="1"/>
</dbReference>
<dbReference type="AlphaFoldDB" id="A0A5R8QFX8"/>
<evidence type="ECO:0000256" key="11">
    <source>
        <dbReference type="ARBA" id="ARBA00022840"/>
    </source>
</evidence>
<comment type="similarity">
    <text evidence="14 16">Belongs to the type III pantothenate kinase family.</text>
</comment>
<evidence type="ECO:0000313" key="18">
    <source>
        <dbReference type="Proteomes" id="UP000306912"/>
    </source>
</evidence>
<comment type="subcellular location">
    <subcellularLocation>
        <location evidence="3 16">Cytoplasm</location>
    </subcellularLocation>
</comment>
<keyword evidence="10 16" id="KW-0418">Kinase</keyword>
<dbReference type="RefSeq" id="WP_138190293.1">
    <property type="nucleotide sequence ID" value="NZ_VBWP01000002.1"/>
</dbReference>
<evidence type="ECO:0000256" key="9">
    <source>
        <dbReference type="ARBA" id="ARBA00022741"/>
    </source>
</evidence>
<evidence type="ECO:0000256" key="2">
    <source>
        <dbReference type="ARBA" id="ARBA00001958"/>
    </source>
</evidence>
<feature type="binding site" evidence="16">
    <location>
        <begin position="108"/>
        <end position="111"/>
    </location>
    <ligand>
        <name>substrate</name>
    </ligand>
</feature>
<dbReference type="OrthoDB" id="9804707at2"/>
<dbReference type="SUPFAM" id="SSF53067">
    <property type="entry name" value="Actin-like ATPase domain"/>
    <property type="match status" value="2"/>
</dbReference>
<evidence type="ECO:0000256" key="15">
    <source>
        <dbReference type="ARBA" id="ARBA00040883"/>
    </source>
</evidence>
<evidence type="ECO:0000256" key="3">
    <source>
        <dbReference type="ARBA" id="ARBA00004496"/>
    </source>
</evidence>
<feature type="binding site" evidence="16">
    <location>
        <position position="133"/>
    </location>
    <ligand>
        <name>ATP</name>
        <dbReference type="ChEBI" id="CHEBI:30616"/>
    </ligand>
</feature>
<dbReference type="FunCoup" id="A0A5R8QFX8">
    <property type="interactions" value="312"/>
</dbReference>
<comment type="caution">
    <text evidence="16">Lacks conserved residue(s) required for the propagation of feature annotation.</text>
</comment>
<keyword evidence="16" id="KW-0479">Metal-binding</keyword>
<dbReference type="PANTHER" id="PTHR34265">
    <property type="entry name" value="TYPE III PANTOTHENATE KINASE"/>
    <property type="match status" value="1"/>
</dbReference>
<dbReference type="InterPro" id="IPR004619">
    <property type="entry name" value="Type_III_PanK"/>
</dbReference>
<dbReference type="GO" id="GO:0046872">
    <property type="term" value="F:metal ion binding"/>
    <property type="evidence" value="ECO:0007669"/>
    <property type="project" value="UniProtKB-KW"/>
</dbReference>
<keyword evidence="9 16" id="KW-0547">Nucleotide-binding</keyword>
<feature type="binding site" evidence="16">
    <location>
        <begin position="6"/>
        <end position="13"/>
    </location>
    <ligand>
        <name>ATP</name>
        <dbReference type="ChEBI" id="CHEBI:30616"/>
    </ligand>
</feature>
<keyword evidence="7 16" id="KW-0963">Cytoplasm</keyword>
<dbReference type="EMBL" id="VBWP01000002">
    <property type="protein sequence ID" value="TLG76656.1"/>
    <property type="molecule type" value="Genomic_DNA"/>
</dbReference>
<dbReference type="Proteomes" id="UP000306912">
    <property type="component" value="Unassembled WGS sequence"/>
</dbReference>
<gene>
    <name evidence="16" type="primary">coaX</name>
    <name evidence="17" type="ORF">FEZ08_03310</name>
</gene>
<sequence>MILLFDVGNTNMVVGLHDGKKLVTTWRFSSGLERTADEYYMLLSMAMHEEQVSWDMIEDMIVSSVVPAMNMPLEWLGVRAIGRKPIMVGAGIKTGLHIKLNQPPQSTGSDLISTAVAAFHKYGGPTIVVDFGTATTMMVVNEKAEYLGGAITPGINLASQSLFSKAALIPNIPLEQPAHAIGKNTIEAVQSGIIFGYAGLVDGIVGRIKKELEMPAKVVATGGQAQFIAHHAESIEIIDEHLMFDGLKIIYDLNKHPNT</sequence>
<dbReference type="InParanoid" id="A0A5R8QFX8"/>
<dbReference type="GO" id="GO:0015937">
    <property type="term" value="P:coenzyme A biosynthetic process"/>
    <property type="evidence" value="ECO:0007669"/>
    <property type="project" value="UniProtKB-UniRule"/>
</dbReference>
<proteinExistence type="inferred from homology"/>
<comment type="catalytic activity">
    <reaction evidence="1 16">
        <text>(R)-pantothenate + ATP = (R)-4'-phosphopantothenate + ADP + H(+)</text>
        <dbReference type="Rhea" id="RHEA:16373"/>
        <dbReference type="ChEBI" id="CHEBI:10986"/>
        <dbReference type="ChEBI" id="CHEBI:15378"/>
        <dbReference type="ChEBI" id="CHEBI:29032"/>
        <dbReference type="ChEBI" id="CHEBI:30616"/>
        <dbReference type="ChEBI" id="CHEBI:456216"/>
        <dbReference type="EC" id="2.7.1.33"/>
    </reaction>
</comment>
<comment type="function">
    <text evidence="16">Catalyzes the phosphorylation of pantothenate (Pan), the first step in CoA biosynthesis.</text>
</comment>
<organism evidence="17 18">
    <name type="scientific">Culicoidibacter larvae</name>
    <dbReference type="NCBI Taxonomy" id="2579976"/>
    <lineage>
        <taxon>Bacteria</taxon>
        <taxon>Bacillati</taxon>
        <taxon>Bacillota</taxon>
        <taxon>Culicoidibacteria</taxon>
        <taxon>Culicoidibacterales</taxon>
        <taxon>Culicoidibacteraceae</taxon>
        <taxon>Culicoidibacter</taxon>
    </lineage>
</organism>
<evidence type="ECO:0000256" key="7">
    <source>
        <dbReference type="ARBA" id="ARBA00022490"/>
    </source>
</evidence>
<dbReference type="CDD" id="cd24015">
    <property type="entry name" value="ASKHA_NBD_PanK-III"/>
    <property type="match status" value="1"/>
</dbReference>
<evidence type="ECO:0000256" key="6">
    <source>
        <dbReference type="ARBA" id="ARBA00012102"/>
    </source>
</evidence>
<dbReference type="GO" id="GO:0005524">
    <property type="term" value="F:ATP binding"/>
    <property type="evidence" value="ECO:0007669"/>
    <property type="project" value="UniProtKB-UniRule"/>
</dbReference>